<evidence type="ECO:0000313" key="2">
    <source>
        <dbReference type="EMBL" id="ESZ91169.1"/>
    </source>
</evidence>
<gene>
    <name evidence="2" type="ORF">SBOR_8443</name>
</gene>
<dbReference type="EMBL" id="AYSA01000534">
    <property type="protein sequence ID" value="ESZ91169.1"/>
    <property type="molecule type" value="Genomic_DNA"/>
</dbReference>
<dbReference type="PANTHER" id="PTHR35910:SF1">
    <property type="entry name" value="2EXR DOMAIN-CONTAINING PROTEIN"/>
    <property type="match status" value="1"/>
</dbReference>
<sequence>MNMVYQPPASSLITFSPFSRLPLEIRCRIFKEAFPEPLIVRIPIIPFPYTNTIREWLMVLVTRYPELLPFLLACKESNAEVFRTFQKLVIIAPSSSFLKVRSDNIMYHTYIRPTIDTFILQATPFLELYERGGSINLSNITHLALDTLTFEPLRRADEDTDESLMRK</sequence>
<dbReference type="PANTHER" id="PTHR35910">
    <property type="entry name" value="2EXR DOMAIN-CONTAINING PROTEIN"/>
    <property type="match status" value="1"/>
</dbReference>
<protein>
    <recommendedName>
        <fullName evidence="1">2EXR domain-containing protein</fullName>
    </recommendedName>
</protein>
<dbReference type="OrthoDB" id="3475506at2759"/>
<evidence type="ECO:0000259" key="1">
    <source>
        <dbReference type="Pfam" id="PF20150"/>
    </source>
</evidence>
<reference evidence="2 3" key="1">
    <citation type="journal article" date="2014" name="Genome Announc.">
        <title>Draft genome sequence of Sclerotinia borealis, a psychrophilic plant pathogenic fungus.</title>
        <authorList>
            <person name="Mardanov A.V."/>
            <person name="Beletsky A.V."/>
            <person name="Kadnikov V.V."/>
            <person name="Ignatov A.N."/>
            <person name="Ravin N.V."/>
        </authorList>
    </citation>
    <scope>NUCLEOTIDE SEQUENCE [LARGE SCALE GENOMIC DNA]</scope>
    <source>
        <strain evidence="3">F-4157</strain>
    </source>
</reference>
<feature type="domain" description="2EXR" evidence="1">
    <location>
        <begin position="15"/>
        <end position="118"/>
    </location>
</feature>
<dbReference type="HOGENOM" id="CLU_1595510_0_0_1"/>
<comment type="caution">
    <text evidence="2">The sequence shown here is derived from an EMBL/GenBank/DDBJ whole genome shotgun (WGS) entry which is preliminary data.</text>
</comment>
<name>W9C8H9_SCLBF</name>
<organism evidence="2 3">
    <name type="scientific">Sclerotinia borealis (strain F-4128)</name>
    <dbReference type="NCBI Taxonomy" id="1432307"/>
    <lineage>
        <taxon>Eukaryota</taxon>
        <taxon>Fungi</taxon>
        <taxon>Dikarya</taxon>
        <taxon>Ascomycota</taxon>
        <taxon>Pezizomycotina</taxon>
        <taxon>Leotiomycetes</taxon>
        <taxon>Helotiales</taxon>
        <taxon>Sclerotiniaceae</taxon>
        <taxon>Sclerotinia</taxon>
    </lineage>
</organism>
<dbReference type="Pfam" id="PF20150">
    <property type="entry name" value="2EXR"/>
    <property type="match status" value="1"/>
</dbReference>
<dbReference type="InterPro" id="IPR045518">
    <property type="entry name" value="2EXR"/>
</dbReference>
<accession>W9C8H9</accession>
<proteinExistence type="predicted"/>
<dbReference type="AlphaFoldDB" id="W9C8H9"/>
<keyword evidence="3" id="KW-1185">Reference proteome</keyword>
<dbReference type="Proteomes" id="UP000019487">
    <property type="component" value="Unassembled WGS sequence"/>
</dbReference>
<evidence type="ECO:0000313" key="3">
    <source>
        <dbReference type="Proteomes" id="UP000019487"/>
    </source>
</evidence>